<dbReference type="EMBL" id="FJUY01000007">
    <property type="protein sequence ID" value="CZT19414.1"/>
    <property type="molecule type" value="Genomic_DNA"/>
</dbReference>
<protein>
    <submittedName>
        <fullName evidence="2">Uncharacterized protein</fullName>
    </submittedName>
</protein>
<gene>
    <name evidence="2" type="ORF">RCC_05265</name>
</gene>
<dbReference type="RefSeq" id="XP_023626304.1">
    <property type="nucleotide sequence ID" value="XM_023770536.1"/>
</dbReference>
<evidence type="ECO:0000256" key="1">
    <source>
        <dbReference type="SAM" id="SignalP"/>
    </source>
</evidence>
<feature type="chain" id="PRO_5013615629" evidence="1">
    <location>
        <begin position="18"/>
        <end position="70"/>
    </location>
</feature>
<sequence>MKGSLYFLLSLAAMALAVPNVAVRDDGYSVNRRALKGLSMYAGSTANVSAVVATLFVNTPNTAIDARSYC</sequence>
<evidence type="ECO:0000313" key="2">
    <source>
        <dbReference type="EMBL" id="CZT19414.1"/>
    </source>
</evidence>
<keyword evidence="3" id="KW-1185">Reference proteome</keyword>
<proteinExistence type="predicted"/>
<evidence type="ECO:0000313" key="3">
    <source>
        <dbReference type="Proteomes" id="UP000225277"/>
    </source>
</evidence>
<feature type="signal peptide" evidence="1">
    <location>
        <begin position="1"/>
        <end position="17"/>
    </location>
</feature>
<name>A0A2D3V9V9_9PEZI</name>
<dbReference type="Proteomes" id="UP000225277">
    <property type="component" value="Unassembled WGS sequence"/>
</dbReference>
<dbReference type="GeneID" id="35600428"/>
<organism evidence="2 3">
    <name type="scientific">Ramularia collo-cygni</name>
    <dbReference type="NCBI Taxonomy" id="112498"/>
    <lineage>
        <taxon>Eukaryota</taxon>
        <taxon>Fungi</taxon>
        <taxon>Dikarya</taxon>
        <taxon>Ascomycota</taxon>
        <taxon>Pezizomycotina</taxon>
        <taxon>Dothideomycetes</taxon>
        <taxon>Dothideomycetidae</taxon>
        <taxon>Mycosphaerellales</taxon>
        <taxon>Mycosphaerellaceae</taxon>
        <taxon>Ramularia</taxon>
    </lineage>
</organism>
<keyword evidence="1" id="KW-0732">Signal</keyword>
<dbReference type="AlphaFoldDB" id="A0A2D3V9V9"/>
<accession>A0A2D3V9V9</accession>
<reference evidence="2 3" key="1">
    <citation type="submission" date="2016-03" db="EMBL/GenBank/DDBJ databases">
        <authorList>
            <person name="Ploux O."/>
        </authorList>
    </citation>
    <scope>NUCLEOTIDE SEQUENCE [LARGE SCALE GENOMIC DNA]</scope>
    <source>
        <strain evidence="2 3">URUG2</strain>
    </source>
</reference>